<dbReference type="Gene3D" id="2.160.20.80">
    <property type="entry name" value="E3 ubiquitin-protein ligase SopA"/>
    <property type="match status" value="1"/>
</dbReference>
<dbReference type="InterPro" id="IPR001646">
    <property type="entry name" value="5peptide_repeat"/>
</dbReference>
<dbReference type="RefSeq" id="WP_091491259.1">
    <property type="nucleotide sequence ID" value="NZ_FOMH01000002.1"/>
</dbReference>
<sequence>MESLIHIQKTFEKVVYIDKRINNREFEDCVFKNCDFSSSNFGSNTFLDCEFIDCNLSMTSLAGTSLKNVTFKNCKLLGIAFNECDDFLFQVYFEDCALDYALFSNKKMPKTKFINSSVREVTFIGTNLTSSVFENCNLDGAIFNETQLAGVNFKTAYNYKIDPEFNPMKKAQFSTEGIVGLLDKYDIKIV</sequence>
<dbReference type="OrthoDB" id="67652at2"/>
<reference evidence="2" key="1">
    <citation type="submission" date="2016-10" db="EMBL/GenBank/DDBJ databases">
        <authorList>
            <person name="Varghese N."/>
            <person name="Submissions S."/>
        </authorList>
    </citation>
    <scope>NUCLEOTIDE SEQUENCE [LARGE SCALE GENOMIC DNA]</scope>
    <source>
        <strain evidence="2">CGMCC 1.10370</strain>
    </source>
</reference>
<keyword evidence="2" id="KW-1185">Reference proteome</keyword>
<gene>
    <name evidence="1" type="ORF">SAMN05216297_102367</name>
</gene>
<dbReference type="EMBL" id="FOMH01000002">
    <property type="protein sequence ID" value="SFC81344.1"/>
    <property type="molecule type" value="Genomic_DNA"/>
</dbReference>
<accession>A0A1I1M7M2</accession>
<dbReference type="Pfam" id="PF13599">
    <property type="entry name" value="Pentapeptide_4"/>
    <property type="match status" value="1"/>
</dbReference>
<dbReference type="InterPro" id="IPR052949">
    <property type="entry name" value="PA_immunity-related"/>
</dbReference>
<dbReference type="AlphaFoldDB" id="A0A1I1M7M2"/>
<dbReference type="PANTHER" id="PTHR42999">
    <property type="entry name" value="ANTIBIOTIC RESISTANCE PROTEIN MCBG"/>
    <property type="match status" value="1"/>
</dbReference>
<dbReference type="STRING" id="739143.SAMN05216297_102367"/>
<dbReference type="PANTHER" id="PTHR42999:SF1">
    <property type="entry name" value="PENTAPEPTIDE REPEAT-CONTAINING PROTEIN"/>
    <property type="match status" value="1"/>
</dbReference>
<name>A0A1I1M7M2_9FLAO</name>
<dbReference type="SUPFAM" id="SSF141571">
    <property type="entry name" value="Pentapeptide repeat-like"/>
    <property type="match status" value="1"/>
</dbReference>
<evidence type="ECO:0000313" key="2">
    <source>
        <dbReference type="Proteomes" id="UP000199672"/>
    </source>
</evidence>
<dbReference type="Pfam" id="PF00805">
    <property type="entry name" value="Pentapeptide"/>
    <property type="match status" value="1"/>
</dbReference>
<evidence type="ECO:0000313" key="1">
    <source>
        <dbReference type="EMBL" id="SFC81344.1"/>
    </source>
</evidence>
<organism evidence="1 2">
    <name type="scientific">Flavobacterium phragmitis</name>
    <dbReference type="NCBI Taxonomy" id="739143"/>
    <lineage>
        <taxon>Bacteria</taxon>
        <taxon>Pseudomonadati</taxon>
        <taxon>Bacteroidota</taxon>
        <taxon>Flavobacteriia</taxon>
        <taxon>Flavobacteriales</taxon>
        <taxon>Flavobacteriaceae</taxon>
        <taxon>Flavobacterium</taxon>
    </lineage>
</organism>
<protein>
    <submittedName>
        <fullName evidence="1">Uncharacterized protein YjbI, contains pentapeptide repeats</fullName>
    </submittedName>
</protein>
<proteinExistence type="predicted"/>
<dbReference type="Proteomes" id="UP000199672">
    <property type="component" value="Unassembled WGS sequence"/>
</dbReference>